<dbReference type="EMBL" id="CAICTM010000543">
    <property type="protein sequence ID" value="CAB9512583.1"/>
    <property type="molecule type" value="Genomic_DNA"/>
</dbReference>
<dbReference type="InterPro" id="IPR001846">
    <property type="entry name" value="VWF_type-D"/>
</dbReference>
<gene>
    <name evidence="4" type="ORF">SEMRO_544_G163630.1</name>
</gene>
<dbReference type="PROSITE" id="PS51233">
    <property type="entry name" value="VWFD"/>
    <property type="match status" value="1"/>
</dbReference>
<feature type="domain" description="VWFD" evidence="3">
    <location>
        <begin position="195"/>
        <end position="387"/>
    </location>
</feature>
<comment type="caution">
    <text evidence="4">The sequence shown here is derived from an EMBL/GenBank/DDBJ whole genome shotgun (WGS) entry which is preliminary data.</text>
</comment>
<feature type="chain" id="PRO_5040235048" description="VWFD domain-containing protein" evidence="2">
    <location>
        <begin position="20"/>
        <end position="461"/>
    </location>
</feature>
<organism evidence="4 5">
    <name type="scientific">Seminavis robusta</name>
    <dbReference type="NCBI Taxonomy" id="568900"/>
    <lineage>
        <taxon>Eukaryota</taxon>
        <taxon>Sar</taxon>
        <taxon>Stramenopiles</taxon>
        <taxon>Ochrophyta</taxon>
        <taxon>Bacillariophyta</taxon>
        <taxon>Bacillariophyceae</taxon>
        <taxon>Bacillariophycidae</taxon>
        <taxon>Naviculales</taxon>
        <taxon>Naviculaceae</taxon>
        <taxon>Seminavis</taxon>
    </lineage>
</organism>
<keyword evidence="2" id="KW-0732">Signal</keyword>
<feature type="region of interest" description="Disordered" evidence="1">
    <location>
        <begin position="174"/>
        <end position="200"/>
    </location>
</feature>
<evidence type="ECO:0000256" key="2">
    <source>
        <dbReference type="SAM" id="SignalP"/>
    </source>
</evidence>
<keyword evidence="5" id="KW-1185">Reference proteome</keyword>
<dbReference type="AlphaFoldDB" id="A0A9N8E167"/>
<evidence type="ECO:0000256" key="1">
    <source>
        <dbReference type="SAM" id="MobiDB-lite"/>
    </source>
</evidence>
<name>A0A9N8E167_9STRA</name>
<proteinExistence type="predicted"/>
<dbReference type="Proteomes" id="UP001153069">
    <property type="component" value="Unassembled WGS sequence"/>
</dbReference>
<feature type="signal peptide" evidence="2">
    <location>
        <begin position="1"/>
        <end position="19"/>
    </location>
</feature>
<evidence type="ECO:0000259" key="3">
    <source>
        <dbReference type="PROSITE" id="PS51233"/>
    </source>
</evidence>
<accession>A0A9N8E167</accession>
<sequence length="461" mass="50032">MKLSLASIVLLSIGATAKADLYSDVAFDNLAAAAAFCEAKGEVLATQNEWCAYATNNAGVNYGLTFFGADKDCGDVENSCGIEKTKIPVCRLVPGASRRNPYTLAYVEMKDDMQAGDVLPGHIIKGGRGDSVVNDDCTLSAMSRIQVTSEAVLPAGVCKAPVDSILCVSVPTDPAPTTPANERSGPIDDTFTTKSSPGAKGDPHFKTHGGEMYDFHGGCDLVLVDHPAYKNGQGLTIHIRTKIETWWSYIDTAVLKIGEETLELTGNAQEEGLWVNGAAIITDTNDEWNFSKFAGYVLRYKSVTANDRIRREAHLHLGNGEKILFKTFADFVKVEFMNESDNTLKGSLGLLGTYPEGQRVGRDGATMMEDVNMFGQEWQVKPDEPKLFHSYTADWVVAAGQACAMPVDTLEKSQLRKRRLANGLVKDEIEKACAHLKDPSDHKACVFDVIATQDITMAGAW</sequence>
<evidence type="ECO:0000313" key="4">
    <source>
        <dbReference type="EMBL" id="CAB9512583.1"/>
    </source>
</evidence>
<reference evidence="4" key="1">
    <citation type="submission" date="2020-06" db="EMBL/GenBank/DDBJ databases">
        <authorList>
            <consortium name="Plant Systems Biology data submission"/>
        </authorList>
    </citation>
    <scope>NUCLEOTIDE SEQUENCE</scope>
    <source>
        <strain evidence="4">D6</strain>
    </source>
</reference>
<evidence type="ECO:0000313" key="5">
    <source>
        <dbReference type="Proteomes" id="UP001153069"/>
    </source>
</evidence>
<protein>
    <recommendedName>
        <fullName evidence="3">VWFD domain-containing protein</fullName>
    </recommendedName>
</protein>